<dbReference type="Proteomes" id="UP000733372">
    <property type="component" value="Unassembled WGS sequence"/>
</dbReference>
<dbReference type="EMBL" id="JAGZAM010000011">
    <property type="protein sequence ID" value="MBS5687669.1"/>
    <property type="molecule type" value="Genomic_DNA"/>
</dbReference>
<evidence type="ECO:0000313" key="2">
    <source>
        <dbReference type="Proteomes" id="UP000733372"/>
    </source>
</evidence>
<organism evidence="1 2">
    <name type="scientific">Faecalibacterium prausnitzii</name>
    <dbReference type="NCBI Taxonomy" id="853"/>
    <lineage>
        <taxon>Bacteria</taxon>
        <taxon>Bacillati</taxon>
        <taxon>Bacillota</taxon>
        <taxon>Clostridia</taxon>
        <taxon>Eubacteriales</taxon>
        <taxon>Oscillospiraceae</taxon>
        <taxon>Faecalibacterium</taxon>
    </lineage>
</organism>
<gene>
    <name evidence="1" type="ORF">KHW66_06425</name>
</gene>
<comment type="caution">
    <text evidence="1">The sequence shown here is derived from an EMBL/GenBank/DDBJ whole genome shotgun (WGS) entry which is preliminary data.</text>
</comment>
<sequence>MKKKYIIIVPTHSSYIDICENFISVLHKNWSPENYICILSICGPQYSQKISSGWIPMYNGEKATLPECVYKASQAYPSDYYFVFLGDAFIDNPVNNAYVEELLKEVKSHKIAYCKLEPQGHFYRAKIAGSLIRYIRMDERYAHSFVAYLASSAFIQNEFANGLTDREFELKYLECANNPNYSKVFYENRAIVLRNGFSIIAGIEKGMWDRTVLCHLKNKYKDIDFAERPKVEIIHQLYMKVRLALIPFIPNQIRLAIKNKMMIALGKWIDTKI</sequence>
<evidence type="ECO:0000313" key="1">
    <source>
        <dbReference type="EMBL" id="MBS5687669.1"/>
    </source>
</evidence>
<reference evidence="1" key="1">
    <citation type="submission" date="2021-02" db="EMBL/GenBank/DDBJ databases">
        <title>Infant gut strain persistence is associated with maternal origin, phylogeny, and functional potential including surface adhesion and iron acquisition.</title>
        <authorList>
            <person name="Lou Y.C."/>
        </authorList>
    </citation>
    <scope>NUCLEOTIDE SEQUENCE</scope>
    <source>
        <strain evidence="1">L3_101_367G1_dasL3_101_367G1_metabat.metabat.26</strain>
    </source>
</reference>
<dbReference type="AlphaFoldDB" id="A0A943FQV9"/>
<accession>A0A943FQV9</accession>
<protein>
    <submittedName>
        <fullName evidence="1">Uncharacterized protein</fullName>
    </submittedName>
</protein>
<dbReference type="RefSeq" id="WP_270662800.1">
    <property type="nucleotide sequence ID" value="NZ_CP170812.1"/>
</dbReference>
<proteinExistence type="predicted"/>
<name>A0A943FQV9_9FIRM</name>